<organism evidence="1 2">
    <name type="scientific">Vaccinium darrowii</name>
    <dbReference type="NCBI Taxonomy" id="229202"/>
    <lineage>
        <taxon>Eukaryota</taxon>
        <taxon>Viridiplantae</taxon>
        <taxon>Streptophyta</taxon>
        <taxon>Embryophyta</taxon>
        <taxon>Tracheophyta</taxon>
        <taxon>Spermatophyta</taxon>
        <taxon>Magnoliopsida</taxon>
        <taxon>eudicotyledons</taxon>
        <taxon>Gunneridae</taxon>
        <taxon>Pentapetalae</taxon>
        <taxon>asterids</taxon>
        <taxon>Ericales</taxon>
        <taxon>Ericaceae</taxon>
        <taxon>Vaccinioideae</taxon>
        <taxon>Vaccinieae</taxon>
        <taxon>Vaccinium</taxon>
    </lineage>
</organism>
<dbReference type="Proteomes" id="UP000828048">
    <property type="component" value="Chromosome 7"/>
</dbReference>
<accession>A0ACB7Y4Y2</accession>
<proteinExistence type="predicted"/>
<comment type="caution">
    <text evidence="1">The sequence shown here is derived from an EMBL/GenBank/DDBJ whole genome shotgun (WGS) entry which is preliminary data.</text>
</comment>
<gene>
    <name evidence="1" type="ORF">Vadar_005019</name>
</gene>
<sequence length="82" mass="9492">MAVIEAAKEAVWLKGLVSELGFMQDNVLLHCDRQSAIPLAKNQVYSARTKHIDVRYHMIREWLASGDLTCQRFTLMRMRLIC</sequence>
<protein>
    <submittedName>
        <fullName evidence="1">Uncharacterized protein</fullName>
    </submittedName>
</protein>
<evidence type="ECO:0000313" key="1">
    <source>
        <dbReference type="EMBL" id="KAH7848601.1"/>
    </source>
</evidence>
<evidence type="ECO:0000313" key="2">
    <source>
        <dbReference type="Proteomes" id="UP000828048"/>
    </source>
</evidence>
<reference evidence="1 2" key="1">
    <citation type="journal article" date="2021" name="Hortic Res">
        <title>High-quality reference genome and annotation aids understanding of berry development for evergreen blueberry (Vaccinium darrowii).</title>
        <authorList>
            <person name="Yu J."/>
            <person name="Hulse-Kemp A.M."/>
            <person name="Babiker E."/>
            <person name="Staton M."/>
        </authorList>
    </citation>
    <scope>NUCLEOTIDE SEQUENCE [LARGE SCALE GENOMIC DNA]</scope>
    <source>
        <strain evidence="2">cv. NJ 8807/NJ 8810</strain>
        <tissue evidence="1">Young leaf</tissue>
    </source>
</reference>
<dbReference type="EMBL" id="CM037157">
    <property type="protein sequence ID" value="KAH7848601.1"/>
    <property type="molecule type" value="Genomic_DNA"/>
</dbReference>
<keyword evidence="2" id="KW-1185">Reference proteome</keyword>
<name>A0ACB7Y4Y2_9ERIC</name>